<dbReference type="EMBL" id="LGRX02013769">
    <property type="protein sequence ID" value="KAK3265648.1"/>
    <property type="molecule type" value="Genomic_DNA"/>
</dbReference>
<comment type="caution">
    <text evidence="1">The sequence shown here is derived from an EMBL/GenBank/DDBJ whole genome shotgun (WGS) entry which is preliminary data.</text>
</comment>
<reference evidence="1 2" key="1">
    <citation type="journal article" date="2015" name="Genome Biol. Evol.">
        <title>Comparative Genomics of a Bacterivorous Green Alga Reveals Evolutionary Causalities and Consequences of Phago-Mixotrophic Mode of Nutrition.</title>
        <authorList>
            <person name="Burns J.A."/>
            <person name="Paasch A."/>
            <person name="Narechania A."/>
            <person name="Kim E."/>
        </authorList>
    </citation>
    <scope>NUCLEOTIDE SEQUENCE [LARGE SCALE GENOMIC DNA]</scope>
    <source>
        <strain evidence="1 2">PLY_AMNH</strain>
    </source>
</reference>
<protein>
    <submittedName>
        <fullName evidence="1">Uncharacterized protein</fullName>
    </submittedName>
</protein>
<proteinExistence type="predicted"/>
<sequence>MDAADAVDECNALYGKPDIVTDAFFFTFVEEEEERSGSVVSWIRLRPQNGFASVLDDDFSKERGTTSAPCAVVLLPNGPTATAS</sequence>
<dbReference type="Proteomes" id="UP001190700">
    <property type="component" value="Unassembled WGS sequence"/>
</dbReference>
<keyword evidence="2" id="KW-1185">Reference proteome</keyword>
<dbReference type="AlphaFoldDB" id="A0AAE0FTP9"/>
<evidence type="ECO:0000313" key="2">
    <source>
        <dbReference type="Proteomes" id="UP001190700"/>
    </source>
</evidence>
<name>A0AAE0FTP9_9CHLO</name>
<evidence type="ECO:0000313" key="1">
    <source>
        <dbReference type="EMBL" id="KAK3265648.1"/>
    </source>
</evidence>
<organism evidence="1 2">
    <name type="scientific">Cymbomonas tetramitiformis</name>
    <dbReference type="NCBI Taxonomy" id="36881"/>
    <lineage>
        <taxon>Eukaryota</taxon>
        <taxon>Viridiplantae</taxon>
        <taxon>Chlorophyta</taxon>
        <taxon>Pyramimonadophyceae</taxon>
        <taxon>Pyramimonadales</taxon>
        <taxon>Pyramimonadaceae</taxon>
        <taxon>Cymbomonas</taxon>
    </lineage>
</organism>
<accession>A0AAE0FTP9</accession>
<gene>
    <name evidence="1" type="ORF">CYMTET_25685</name>
</gene>